<dbReference type="GO" id="GO:0005886">
    <property type="term" value="C:plasma membrane"/>
    <property type="evidence" value="ECO:0007669"/>
    <property type="project" value="UniProtKB-SubCell"/>
</dbReference>
<reference evidence="9" key="1">
    <citation type="submission" date="2018-05" db="EMBL/GenBank/DDBJ databases">
        <authorList>
            <person name="Lanie J.A."/>
            <person name="Ng W.-L."/>
            <person name="Kazmierczak K.M."/>
            <person name="Andrzejewski T.M."/>
            <person name="Davidsen T.M."/>
            <person name="Wayne K.J."/>
            <person name="Tettelin H."/>
            <person name="Glass J.I."/>
            <person name="Rusch D."/>
            <person name="Podicherti R."/>
            <person name="Tsui H.-C.T."/>
            <person name="Winkler M.E."/>
        </authorList>
    </citation>
    <scope>NUCLEOTIDE SEQUENCE</scope>
</reference>
<comment type="subcellular location">
    <subcellularLocation>
        <location evidence="1">Cell membrane</location>
        <topology evidence="1">Multi-pass membrane protein</topology>
    </subcellularLocation>
</comment>
<dbReference type="EMBL" id="UINC01128807">
    <property type="protein sequence ID" value="SVD08794.1"/>
    <property type="molecule type" value="Genomic_DNA"/>
</dbReference>
<dbReference type="SUPFAM" id="SSF82866">
    <property type="entry name" value="Multidrug efflux transporter AcrB transmembrane domain"/>
    <property type="match status" value="1"/>
</dbReference>
<keyword evidence="3" id="KW-1003">Cell membrane</keyword>
<keyword evidence="6 7" id="KW-0472">Membrane</keyword>
<feature type="transmembrane region" description="Helical" evidence="7">
    <location>
        <begin position="233"/>
        <end position="254"/>
    </location>
</feature>
<feature type="non-terminal residue" evidence="9">
    <location>
        <position position="311"/>
    </location>
</feature>
<evidence type="ECO:0000313" key="9">
    <source>
        <dbReference type="EMBL" id="SVD08794.1"/>
    </source>
</evidence>
<feature type="transmembrane region" description="Helical" evidence="7">
    <location>
        <begin position="260"/>
        <end position="278"/>
    </location>
</feature>
<evidence type="ECO:0000259" key="8">
    <source>
        <dbReference type="Pfam" id="PF03176"/>
    </source>
</evidence>
<evidence type="ECO:0000256" key="2">
    <source>
        <dbReference type="ARBA" id="ARBA00010157"/>
    </source>
</evidence>
<comment type="similarity">
    <text evidence="2">Belongs to the resistance-nodulation-cell division (RND) (TC 2.A.6) family. MmpL subfamily.</text>
</comment>
<dbReference type="PANTHER" id="PTHR33406:SF6">
    <property type="entry name" value="MEMBRANE PROTEIN YDGH-RELATED"/>
    <property type="match status" value="1"/>
</dbReference>
<feature type="domain" description="Membrane transport protein MMPL" evidence="8">
    <location>
        <begin position="118"/>
        <end position="298"/>
    </location>
</feature>
<evidence type="ECO:0000256" key="5">
    <source>
        <dbReference type="ARBA" id="ARBA00022989"/>
    </source>
</evidence>
<keyword evidence="4 7" id="KW-0812">Transmembrane</keyword>
<keyword evidence="5 7" id="KW-1133">Transmembrane helix</keyword>
<dbReference type="AlphaFoldDB" id="A0A382SFV6"/>
<evidence type="ECO:0000256" key="4">
    <source>
        <dbReference type="ARBA" id="ARBA00022692"/>
    </source>
</evidence>
<dbReference type="PANTHER" id="PTHR33406">
    <property type="entry name" value="MEMBRANE PROTEIN MJ1562-RELATED"/>
    <property type="match status" value="1"/>
</dbReference>
<sequence>MVLSIFAFAIAGSGVRFLTMNPDARVFFSEDNPHLVALEQLENTYVKAENLLFILAPQDGEVFTRRTLEAVEWLTEKCWQTPYSTRVDSISNYQHMRADGDDLVVHDLIQNAAQFSDEDVSKVRAIALDRPALAGRLLSHKAHVTAVQVLVIKPEKSLNEVPEIMVFARDLREQFEAKYPNVDVYLNGSVAINMAFAEIPLQELGKLLPLMFLLILVIIGISTRTTWGTIATFLVIVMSVFIALGVAGWAGAVLVPSSEIAPIIILTLSVAHSVHILASMRLSMQGGLGKHDALVEALRINMGPVFITSVT</sequence>
<evidence type="ECO:0000256" key="6">
    <source>
        <dbReference type="ARBA" id="ARBA00023136"/>
    </source>
</evidence>
<protein>
    <recommendedName>
        <fullName evidence="8">Membrane transport protein MMPL domain-containing protein</fullName>
    </recommendedName>
</protein>
<dbReference type="InterPro" id="IPR050545">
    <property type="entry name" value="Mycobact_MmpL"/>
</dbReference>
<dbReference type="Gene3D" id="1.20.1640.10">
    <property type="entry name" value="Multidrug efflux transporter AcrB transmembrane domain"/>
    <property type="match status" value="1"/>
</dbReference>
<dbReference type="InterPro" id="IPR004869">
    <property type="entry name" value="MMPL_dom"/>
</dbReference>
<dbReference type="Pfam" id="PF03176">
    <property type="entry name" value="MMPL"/>
    <property type="match status" value="1"/>
</dbReference>
<organism evidence="9">
    <name type="scientific">marine metagenome</name>
    <dbReference type="NCBI Taxonomy" id="408172"/>
    <lineage>
        <taxon>unclassified sequences</taxon>
        <taxon>metagenomes</taxon>
        <taxon>ecological metagenomes</taxon>
    </lineage>
</organism>
<evidence type="ECO:0000256" key="7">
    <source>
        <dbReference type="SAM" id="Phobius"/>
    </source>
</evidence>
<evidence type="ECO:0000256" key="3">
    <source>
        <dbReference type="ARBA" id="ARBA00022475"/>
    </source>
</evidence>
<proteinExistence type="inferred from homology"/>
<accession>A0A382SFV6</accession>
<name>A0A382SFV6_9ZZZZ</name>
<gene>
    <name evidence="9" type="ORF">METZ01_LOCUS361648</name>
</gene>
<evidence type="ECO:0000256" key="1">
    <source>
        <dbReference type="ARBA" id="ARBA00004651"/>
    </source>
</evidence>
<feature type="transmembrane region" description="Helical" evidence="7">
    <location>
        <begin position="204"/>
        <end position="221"/>
    </location>
</feature>